<evidence type="ECO:0000256" key="2">
    <source>
        <dbReference type="ARBA" id="ARBA00023125"/>
    </source>
</evidence>
<accession>A0ABX1AV72</accession>
<keyword evidence="3" id="KW-0804">Transcription</keyword>
<dbReference type="PROSITE" id="PS50977">
    <property type="entry name" value="HTH_TETR_2"/>
    <property type="match status" value="1"/>
</dbReference>
<comment type="caution">
    <text evidence="6">The sequence shown here is derived from an EMBL/GenBank/DDBJ whole genome shotgun (WGS) entry which is preliminary data.</text>
</comment>
<dbReference type="RefSeq" id="WP_168005458.1">
    <property type="nucleotide sequence ID" value="NZ_JAATEP010000001.1"/>
</dbReference>
<protein>
    <submittedName>
        <fullName evidence="6">TetR/AcrR family transcriptional regulator</fullName>
    </submittedName>
</protein>
<dbReference type="InterPro" id="IPR009057">
    <property type="entry name" value="Homeodomain-like_sf"/>
</dbReference>
<evidence type="ECO:0000256" key="4">
    <source>
        <dbReference type="PROSITE-ProRule" id="PRU00335"/>
    </source>
</evidence>
<dbReference type="Proteomes" id="UP000696294">
    <property type="component" value="Unassembled WGS sequence"/>
</dbReference>
<dbReference type="InterPro" id="IPR025996">
    <property type="entry name" value="MT1864/Rv1816-like_C"/>
</dbReference>
<reference evidence="6 7" key="1">
    <citation type="submission" date="2020-03" db="EMBL/GenBank/DDBJ databases">
        <title>WGS of actinomycetes isolated from Thailand.</title>
        <authorList>
            <person name="Thawai C."/>
        </authorList>
    </citation>
    <scope>NUCLEOTIDE SEQUENCE [LARGE SCALE GENOMIC DNA]</scope>
    <source>
        <strain evidence="6 7">FMUSA5-5</strain>
    </source>
</reference>
<evidence type="ECO:0000313" key="7">
    <source>
        <dbReference type="Proteomes" id="UP000696294"/>
    </source>
</evidence>
<dbReference type="Pfam" id="PF13305">
    <property type="entry name" value="TetR_C_33"/>
    <property type="match status" value="1"/>
</dbReference>
<gene>
    <name evidence="6" type="ORF">HCN51_00250</name>
</gene>
<keyword evidence="2 4" id="KW-0238">DNA-binding</keyword>
<evidence type="ECO:0000313" key="6">
    <source>
        <dbReference type="EMBL" id="NJP87899.1"/>
    </source>
</evidence>
<dbReference type="SUPFAM" id="SSF48498">
    <property type="entry name" value="Tetracyclin repressor-like, C-terminal domain"/>
    <property type="match status" value="1"/>
</dbReference>
<dbReference type="PANTHER" id="PTHR30055:SF209">
    <property type="entry name" value="POSSIBLE TRANSCRIPTIONAL REGULATORY PROTEIN (PROBABLY TETR-FAMILY)"/>
    <property type="match status" value="1"/>
</dbReference>
<dbReference type="Gene3D" id="1.10.357.10">
    <property type="entry name" value="Tetracycline Repressor, domain 2"/>
    <property type="match status" value="1"/>
</dbReference>
<dbReference type="InterPro" id="IPR001647">
    <property type="entry name" value="HTH_TetR"/>
</dbReference>
<evidence type="ECO:0000256" key="1">
    <source>
        <dbReference type="ARBA" id="ARBA00023015"/>
    </source>
</evidence>
<proteinExistence type="predicted"/>
<feature type="domain" description="HTH tetR-type" evidence="5">
    <location>
        <begin position="15"/>
        <end position="75"/>
    </location>
</feature>
<dbReference type="InterPro" id="IPR036271">
    <property type="entry name" value="Tet_transcr_reg_TetR-rel_C_sf"/>
</dbReference>
<name>A0ABX1AV72_9ACTN</name>
<dbReference type="SUPFAM" id="SSF46689">
    <property type="entry name" value="Homeodomain-like"/>
    <property type="match status" value="1"/>
</dbReference>
<evidence type="ECO:0000259" key="5">
    <source>
        <dbReference type="PROSITE" id="PS50977"/>
    </source>
</evidence>
<dbReference type="Pfam" id="PF00440">
    <property type="entry name" value="TetR_N"/>
    <property type="match status" value="1"/>
</dbReference>
<dbReference type="PANTHER" id="PTHR30055">
    <property type="entry name" value="HTH-TYPE TRANSCRIPTIONAL REGULATOR RUTR"/>
    <property type="match status" value="1"/>
</dbReference>
<evidence type="ECO:0000256" key="3">
    <source>
        <dbReference type="ARBA" id="ARBA00023163"/>
    </source>
</evidence>
<dbReference type="EMBL" id="JAATEP010000001">
    <property type="protein sequence ID" value="NJP87899.1"/>
    <property type="molecule type" value="Genomic_DNA"/>
</dbReference>
<sequence>MTVSAYQQAQKEGQSVVRAAVLDAAKRLLVTEGPAALTVRRISGEVGCSTKVIYTLFGGKDGLGEALWLEGFARFERWLLAVPPSDDPFERLHAGLMAYREYALSEPDYYRVMFQGALPGLKPGPEAVEAAKRTFELLLRDVVGCLDAGLLRGAEAREIADVLWMAVHGAVSLEISGFFDRDVAGRRYRLLCVSVLTPFLAAEPPADEFPASEFLASEFLASDDGRDRS</sequence>
<dbReference type="InterPro" id="IPR050109">
    <property type="entry name" value="HTH-type_TetR-like_transc_reg"/>
</dbReference>
<keyword evidence="1" id="KW-0805">Transcription regulation</keyword>
<keyword evidence="7" id="KW-1185">Reference proteome</keyword>
<feature type="DNA-binding region" description="H-T-H motif" evidence="4">
    <location>
        <begin position="38"/>
        <end position="57"/>
    </location>
</feature>
<organism evidence="6 7">
    <name type="scientific">Nonomuraea composti</name>
    <dbReference type="NCBI Taxonomy" id="2720023"/>
    <lineage>
        <taxon>Bacteria</taxon>
        <taxon>Bacillati</taxon>
        <taxon>Actinomycetota</taxon>
        <taxon>Actinomycetes</taxon>
        <taxon>Streptosporangiales</taxon>
        <taxon>Streptosporangiaceae</taxon>
        <taxon>Nonomuraea</taxon>
    </lineage>
</organism>